<proteinExistence type="predicted"/>
<reference evidence="2" key="1">
    <citation type="submission" date="2021-11" db="EMBL/GenBank/DDBJ databases">
        <authorList>
            <person name="Schell T."/>
        </authorList>
    </citation>
    <scope>NUCLEOTIDE SEQUENCE</scope>
    <source>
        <strain evidence="2">M5</strain>
    </source>
</reference>
<dbReference type="PANTHER" id="PTHR32026:SF10">
    <property type="entry name" value="METHYLTRANSFERASE-LIKE PROTEIN 24-RELATED"/>
    <property type="match status" value="1"/>
</dbReference>
<sequence length="313" mass="36666">MALKLSRTAFKRLCLLPLVLVCLFIFIYYQIANMYRNVEYKGNITVVQTAFDLFKRQPLEICHNIDLLNVGDPEGIELNSYPQLICADPGFQIEENNCLFYVIKTLKNEWSLEDIAERMGCQVYSLLLIPPHQSADAEEFTPVRNQSRFIHYFRLNERDSVGHFIQQQQQQQNQTNETFIDYMMIRMGSGQSEWRIVSDLAERNQLDRVKHLSMGVNLCPDRSSFTESHFQFVIDVDQQLYDRWDMKLFALANDEDTFVYNPVVKEETYCASQFSWINQRFRRIDDPQCQLPGNDSQHTEPVTSQTVALLANR</sequence>
<dbReference type="Proteomes" id="UP000789390">
    <property type="component" value="Unassembled WGS sequence"/>
</dbReference>
<dbReference type="PANTHER" id="PTHR32026">
    <property type="entry name" value="METHYLTRANSFERASE-LIKE PROTEIN 24"/>
    <property type="match status" value="1"/>
</dbReference>
<protein>
    <submittedName>
        <fullName evidence="2">Uncharacterized protein</fullName>
    </submittedName>
</protein>
<keyword evidence="1" id="KW-0472">Membrane</keyword>
<dbReference type="InterPro" id="IPR026913">
    <property type="entry name" value="METTL24"/>
</dbReference>
<evidence type="ECO:0000256" key="1">
    <source>
        <dbReference type="SAM" id="Phobius"/>
    </source>
</evidence>
<dbReference type="EMBL" id="CAKKLH010000033">
    <property type="protein sequence ID" value="CAH0100169.1"/>
    <property type="molecule type" value="Genomic_DNA"/>
</dbReference>
<organism evidence="2 3">
    <name type="scientific">Daphnia galeata</name>
    <dbReference type="NCBI Taxonomy" id="27404"/>
    <lineage>
        <taxon>Eukaryota</taxon>
        <taxon>Metazoa</taxon>
        <taxon>Ecdysozoa</taxon>
        <taxon>Arthropoda</taxon>
        <taxon>Crustacea</taxon>
        <taxon>Branchiopoda</taxon>
        <taxon>Diplostraca</taxon>
        <taxon>Cladocera</taxon>
        <taxon>Anomopoda</taxon>
        <taxon>Daphniidae</taxon>
        <taxon>Daphnia</taxon>
    </lineage>
</organism>
<feature type="transmembrane region" description="Helical" evidence="1">
    <location>
        <begin position="12"/>
        <end position="31"/>
    </location>
</feature>
<keyword evidence="1" id="KW-1133">Transmembrane helix</keyword>
<dbReference type="AlphaFoldDB" id="A0A8J2WHY4"/>
<name>A0A8J2WHY4_9CRUS</name>
<evidence type="ECO:0000313" key="2">
    <source>
        <dbReference type="EMBL" id="CAH0100169.1"/>
    </source>
</evidence>
<dbReference type="OrthoDB" id="6330868at2759"/>
<keyword evidence="1" id="KW-0812">Transmembrane</keyword>
<evidence type="ECO:0000313" key="3">
    <source>
        <dbReference type="Proteomes" id="UP000789390"/>
    </source>
</evidence>
<gene>
    <name evidence="2" type="ORF">DGAL_LOCUS2360</name>
</gene>
<comment type="caution">
    <text evidence="2">The sequence shown here is derived from an EMBL/GenBank/DDBJ whole genome shotgun (WGS) entry which is preliminary data.</text>
</comment>
<keyword evidence="3" id="KW-1185">Reference proteome</keyword>
<accession>A0A8J2WHY4</accession>